<dbReference type="InterPro" id="IPR012341">
    <property type="entry name" value="6hp_glycosidase-like_sf"/>
</dbReference>
<dbReference type="GO" id="GO:0004553">
    <property type="term" value="F:hydrolase activity, hydrolyzing O-glycosyl compounds"/>
    <property type="evidence" value="ECO:0007669"/>
    <property type="project" value="TreeGrafter"/>
</dbReference>
<sequence>MSGADGDGRRGERAPGLTDAIDRLRFPVDPWRLTETFFDADDLGRTETLFAVGNGYLGMRGNLEEGRDWHTHGTYINGFHETWPIKHAEEAYGLAEVGQTMISVPDPKVIRLYVDDEPLLLSVADLVTYERTLDLADGVLRRDLVWRTPSGNRVRVRSRRMVSFTQRHMAVMTFEVTLLDKQAPVVISSHLINREEGVDEYRSVRTQHHRRATDPRRADPVPERALVPVTHWANEERTVLSFRCAGSGMTLAVGTDDLVESENEVEVLVDVEEHSAKHVFRTCADVGKPITVTKVVAYHTSRGVPAHELVDRCRRTLDRVRHLGIERQFGDQRAWLDGFWQRSDVVVEGQPDVQQAVRWNLFQVAQAGARAEGSGIPAKGVTGTGYGGHYFWDTEIYVVPFFAFTTPIVARNALRFRYTMLPAAERRAAKLTQHGALFPWRTINGEEASAYFAAGTAQYHIDADIAYAVDLYGWVTQDDEFMSREGIDILVQTARMWADLGFWRGEGEGSFHIHGVTGPDEYTTVVNDNLYTNVMARLNLRCSARAVRQLERWAPHEHARMVARLGLEPGEVDEWDRVADAMAIPYDEHLGINPQDSHFHEREVWDLPNTPPDKRPLLLNFHPLVIYRFQVLKQADVVLAMYLQGEDFTPEQKRANFDYYDPITTGDSSLSAVVQSVMAAEVGYHEVALGYFRDTLLVDLADLHGNTTDGVHVASAAGVWGALVSGFAGMRAHDGVVRFDPRLPVGWAGLTFPLTVRGSRVRVTLRQDDITFALEAGAELVVEVRGARIELSDDAPVTVPLDGQGPRIDGGPDPVALRGVVRTDGTVITASVPHASGPNA</sequence>
<dbReference type="Pfam" id="PF03636">
    <property type="entry name" value="Glyco_hydro_65N"/>
    <property type="match status" value="1"/>
</dbReference>
<dbReference type="Pfam" id="PF03632">
    <property type="entry name" value="Glyco_hydro_65m"/>
    <property type="match status" value="1"/>
</dbReference>
<organism evidence="8 9">
    <name type="scientific">Actinotalea fermentans</name>
    <dbReference type="NCBI Taxonomy" id="43671"/>
    <lineage>
        <taxon>Bacteria</taxon>
        <taxon>Bacillati</taxon>
        <taxon>Actinomycetota</taxon>
        <taxon>Actinomycetes</taxon>
        <taxon>Micrococcales</taxon>
        <taxon>Cellulomonadaceae</taxon>
        <taxon>Actinotalea</taxon>
    </lineage>
</organism>
<dbReference type="InterPro" id="IPR005195">
    <property type="entry name" value="Glyco_hydro_65_M"/>
</dbReference>
<dbReference type="InterPro" id="IPR011013">
    <property type="entry name" value="Gal_mutarotase_sf_dom"/>
</dbReference>
<dbReference type="InterPro" id="IPR005196">
    <property type="entry name" value="Glyco_hydro_65_N"/>
</dbReference>
<dbReference type="InterPro" id="IPR005194">
    <property type="entry name" value="Glyco_hydro_65_C"/>
</dbReference>
<keyword evidence="2" id="KW-0326">Glycosidase</keyword>
<evidence type="ECO:0000256" key="3">
    <source>
        <dbReference type="PIRSR" id="PIRSR036289-50"/>
    </source>
</evidence>
<feature type="binding site" evidence="4">
    <location>
        <begin position="392"/>
        <end position="393"/>
    </location>
    <ligand>
        <name>substrate</name>
    </ligand>
</feature>
<dbReference type="Gene3D" id="2.60.420.10">
    <property type="entry name" value="Maltose phosphorylase, domain 3"/>
    <property type="match status" value="1"/>
</dbReference>
<evidence type="ECO:0000256" key="1">
    <source>
        <dbReference type="ARBA" id="ARBA00006768"/>
    </source>
</evidence>
<feature type="domain" description="Glycoside hydrolase family 65 N-terminal" evidence="7">
    <location>
        <begin position="34"/>
        <end position="302"/>
    </location>
</feature>
<evidence type="ECO:0000256" key="2">
    <source>
        <dbReference type="ARBA" id="ARBA00023295"/>
    </source>
</evidence>
<comment type="caution">
    <text evidence="8">The sequence shown here is derived from an EMBL/GenBank/DDBJ whole genome shotgun (WGS) entry which is preliminary data.</text>
</comment>
<dbReference type="PANTHER" id="PTHR11051:SF13">
    <property type="entry name" value="GLYCOSYL TRANSFERASE"/>
    <property type="match status" value="1"/>
</dbReference>
<dbReference type="Proteomes" id="UP000321484">
    <property type="component" value="Unassembled WGS sequence"/>
</dbReference>
<evidence type="ECO:0000313" key="8">
    <source>
        <dbReference type="EMBL" id="GEN80383.1"/>
    </source>
</evidence>
<evidence type="ECO:0000259" key="6">
    <source>
        <dbReference type="Pfam" id="PF03633"/>
    </source>
</evidence>
<dbReference type="Gene3D" id="2.70.98.40">
    <property type="entry name" value="Glycoside hydrolase, family 65, N-terminal domain"/>
    <property type="match status" value="1"/>
</dbReference>
<protein>
    <submittedName>
        <fullName evidence="8">Kojibiose phosphorylase</fullName>
    </submittedName>
</protein>
<proteinExistence type="inferred from homology"/>
<reference evidence="8 9" key="1">
    <citation type="submission" date="2019-07" db="EMBL/GenBank/DDBJ databases">
        <title>Whole genome shotgun sequence of Actinotalea fermentans NBRC 105374.</title>
        <authorList>
            <person name="Hosoyama A."/>
            <person name="Uohara A."/>
            <person name="Ohji S."/>
            <person name="Ichikawa N."/>
        </authorList>
    </citation>
    <scope>NUCLEOTIDE SEQUENCE [LARGE SCALE GENOMIC DNA]</scope>
    <source>
        <strain evidence="8 9">NBRC 105374</strain>
    </source>
</reference>
<dbReference type="InterPro" id="IPR037018">
    <property type="entry name" value="GH65_N"/>
</dbReference>
<dbReference type="OrthoDB" id="9816160at2"/>
<feature type="domain" description="Glycoside hydrolase family 65 central catalytic" evidence="5">
    <location>
        <begin position="358"/>
        <end position="720"/>
    </location>
</feature>
<dbReference type="RefSeq" id="WP_052113692.1">
    <property type="nucleotide sequence ID" value="NZ_BJYK01000006.1"/>
</dbReference>
<dbReference type="GO" id="GO:0016757">
    <property type="term" value="F:glycosyltransferase activity"/>
    <property type="evidence" value="ECO:0007669"/>
    <property type="project" value="UniProtKB-ARBA"/>
</dbReference>
<dbReference type="Pfam" id="PF03633">
    <property type="entry name" value="Glyco_hydro_65C"/>
    <property type="match status" value="1"/>
</dbReference>
<accession>A0A511YYW1</accession>
<dbReference type="PANTHER" id="PTHR11051">
    <property type="entry name" value="GLYCOSYL HYDROLASE-RELATED"/>
    <property type="match status" value="1"/>
</dbReference>
<dbReference type="EMBL" id="BJYK01000006">
    <property type="protein sequence ID" value="GEN80383.1"/>
    <property type="molecule type" value="Genomic_DNA"/>
</dbReference>
<keyword evidence="9" id="KW-1185">Reference proteome</keyword>
<dbReference type="Gene3D" id="1.50.10.10">
    <property type="match status" value="1"/>
</dbReference>
<evidence type="ECO:0000259" key="7">
    <source>
        <dbReference type="Pfam" id="PF03636"/>
    </source>
</evidence>
<keyword evidence="2" id="KW-0378">Hydrolase</keyword>
<evidence type="ECO:0000256" key="4">
    <source>
        <dbReference type="PIRSR" id="PIRSR036289-51"/>
    </source>
</evidence>
<comment type="similarity">
    <text evidence="1">Belongs to the glycosyl hydrolase 65 family.</text>
</comment>
<dbReference type="InterPro" id="IPR017045">
    <property type="entry name" value="Malt_Pase/Glycosyl_Hdrlase"/>
</dbReference>
<dbReference type="InterPro" id="IPR008928">
    <property type="entry name" value="6-hairpin_glycosidase_sf"/>
</dbReference>
<feature type="active site" description="Proton donor" evidence="3">
    <location>
        <position position="521"/>
    </location>
</feature>
<evidence type="ECO:0000313" key="9">
    <source>
        <dbReference type="Proteomes" id="UP000321484"/>
    </source>
</evidence>
<evidence type="ECO:0000259" key="5">
    <source>
        <dbReference type="Pfam" id="PF03632"/>
    </source>
</evidence>
<feature type="domain" description="Glycoside hydrolase family 65 C-terminal" evidence="6">
    <location>
        <begin position="730"/>
        <end position="791"/>
    </location>
</feature>
<dbReference type="GO" id="GO:0030246">
    <property type="term" value="F:carbohydrate binding"/>
    <property type="evidence" value="ECO:0007669"/>
    <property type="project" value="InterPro"/>
</dbReference>
<name>A0A511YYW1_9CELL</name>
<dbReference type="GO" id="GO:0005975">
    <property type="term" value="P:carbohydrate metabolic process"/>
    <property type="evidence" value="ECO:0007669"/>
    <property type="project" value="InterPro"/>
</dbReference>
<dbReference type="SUPFAM" id="SSF48208">
    <property type="entry name" value="Six-hairpin glycosidases"/>
    <property type="match status" value="1"/>
</dbReference>
<dbReference type="AlphaFoldDB" id="A0A511YYW1"/>
<dbReference type="SUPFAM" id="SSF74650">
    <property type="entry name" value="Galactose mutarotase-like"/>
    <property type="match status" value="1"/>
</dbReference>
<dbReference type="PIRSF" id="PIRSF036289">
    <property type="entry name" value="Glycosyl_hydrolase_malt_phosph"/>
    <property type="match status" value="1"/>
</dbReference>
<feature type="binding site" evidence="4">
    <location>
        <begin position="633"/>
        <end position="634"/>
    </location>
    <ligand>
        <name>substrate</name>
    </ligand>
</feature>
<gene>
    <name evidence="8" type="ORF">AFE02nite_21170</name>
</gene>